<accession>A0ABZ0KQ12</accession>
<dbReference type="RefSeq" id="WP_317927780.1">
    <property type="nucleotide sequence ID" value="NZ_CP137524.1"/>
</dbReference>
<dbReference type="Pfam" id="PF03861">
    <property type="entry name" value="ANTAR"/>
    <property type="match status" value="1"/>
</dbReference>
<keyword evidence="4" id="KW-1185">Reference proteome</keyword>
<evidence type="ECO:0000256" key="1">
    <source>
        <dbReference type="SAM" id="MobiDB-lite"/>
    </source>
</evidence>
<proteinExistence type="predicted"/>
<sequence length="139" mass="15409">MGAEGRSWPRAGTNTSEVKPATRTDAVARTLRRDTPHISPRRRPAPAVRRAGQWNTAARWMTTSRAPRPAPEGTRDDATNARLEQENAQLRHAVGSHATVDQTIGVLTAIRQLTPAAGFDVLREVSQHTTPSCTRWLRW</sequence>
<feature type="compositionally biased region" description="Polar residues" evidence="1">
    <location>
        <begin position="53"/>
        <end position="65"/>
    </location>
</feature>
<feature type="domain" description="ANTAR" evidence="2">
    <location>
        <begin position="88"/>
        <end position="129"/>
    </location>
</feature>
<evidence type="ECO:0000313" key="3">
    <source>
        <dbReference type="EMBL" id="WOT39637.1"/>
    </source>
</evidence>
<evidence type="ECO:0000259" key="2">
    <source>
        <dbReference type="Pfam" id="PF03861"/>
    </source>
</evidence>
<feature type="region of interest" description="Disordered" evidence="1">
    <location>
        <begin position="1"/>
        <end position="76"/>
    </location>
</feature>
<dbReference type="Proteomes" id="UP001305002">
    <property type="component" value="Chromosome"/>
</dbReference>
<evidence type="ECO:0000313" key="4">
    <source>
        <dbReference type="Proteomes" id="UP001305002"/>
    </source>
</evidence>
<dbReference type="EMBL" id="CP137524">
    <property type="protein sequence ID" value="WOT39637.1"/>
    <property type="molecule type" value="Genomic_DNA"/>
</dbReference>
<reference evidence="3 4" key="2">
    <citation type="journal article" date="2024" name="Microb. Biotechnol.">
        <title>The involvement of multiple ABC transporters in daunorubicin efflux in Streptomyces coeruleorubidus.</title>
        <authorList>
            <person name="Dong J."/>
            <person name="Ning J."/>
            <person name="Tian Y."/>
            <person name="Li H."/>
            <person name="Chen H."/>
            <person name="Guan W."/>
        </authorList>
    </citation>
    <scope>NUCLEOTIDE SEQUENCE [LARGE SCALE GENOMIC DNA]</scope>
    <source>
        <strain evidence="3 4">CICC 11043</strain>
    </source>
</reference>
<gene>
    <name evidence="3" type="ORF">R5U08_38435</name>
</gene>
<protein>
    <submittedName>
        <fullName evidence="3">ANTAR domain-containing protein</fullName>
    </submittedName>
</protein>
<dbReference type="InterPro" id="IPR005561">
    <property type="entry name" value="ANTAR"/>
</dbReference>
<organism evidence="3 4">
    <name type="scientific">Streptomyces coeruleorubidus</name>
    <dbReference type="NCBI Taxonomy" id="116188"/>
    <lineage>
        <taxon>Bacteria</taxon>
        <taxon>Bacillati</taxon>
        <taxon>Actinomycetota</taxon>
        <taxon>Actinomycetes</taxon>
        <taxon>Kitasatosporales</taxon>
        <taxon>Streptomycetaceae</taxon>
        <taxon>Streptomyces</taxon>
    </lineage>
</organism>
<name>A0ABZ0KQ12_STRC4</name>
<reference evidence="3 4" key="1">
    <citation type="journal article" date="2021" name="J. Microbiol. Biotechnol.">
        <title>An Efficient Markerless Deletion System Suitable for the Industrial Strains of Streptomyces.</title>
        <authorList>
            <person name="Dong J."/>
            <person name="Wei J."/>
            <person name="Li H."/>
            <person name="Zhao S."/>
            <person name="Guan W."/>
        </authorList>
    </citation>
    <scope>NUCLEOTIDE SEQUENCE [LARGE SCALE GENOMIC DNA]</scope>
    <source>
        <strain evidence="3 4">CICC 11043</strain>
    </source>
</reference>